<dbReference type="STRING" id="1076937.SAMN04488120_103205"/>
<reference evidence="3 4" key="1">
    <citation type="submission" date="2016-10" db="EMBL/GenBank/DDBJ databases">
        <authorList>
            <person name="de Groot N.N."/>
        </authorList>
    </citation>
    <scope>NUCLEOTIDE SEQUENCE [LARGE SCALE GENOMIC DNA]</scope>
    <source>
        <strain evidence="3 4">DSM 23609</strain>
    </source>
</reference>
<dbReference type="OrthoDB" id="5382295at2"/>
<evidence type="ECO:0000256" key="1">
    <source>
        <dbReference type="SAM" id="SignalP"/>
    </source>
</evidence>
<dbReference type="Proteomes" id="UP000199771">
    <property type="component" value="Unassembled WGS sequence"/>
</dbReference>
<dbReference type="EMBL" id="FOOC01000003">
    <property type="protein sequence ID" value="SFF39799.1"/>
    <property type="molecule type" value="Genomic_DNA"/>
</dbReference>
<feature type="domain" description="DUF6265" evidence="2">
    <location>
        <begin position="27"/>
        <end position="133"/>
    </location>
</feature>
<evidence type="ECO:0000313" key="3">
    <source>
        <dbReference type="EMBL" id="SFF39799.1"/>
    </source>
</evidence>
<protein>
    <recommendedName>
        <fullName evidence="2">DUF6265 domain-containing protein</fullName>
    </recommendedName>
</protein>
<proteinExistence type="predicted"/>
<accession>A0A1I2IBP8</accession>
<keyword evidence="1" id="KW-0732">Signal</keyword>
<feature type="signal peptide" evidence="1">
    <location>
        <begin position="1"/>
        <end position="18"/>
    </location>
</feature>
<dbReference type="InterPro" id="IPR046232">
    <property type="entry name" value="DUF6265"/>
</dbReference>
<dbReference type="AlphaFoldDB" id="A0A1I2IBP8"/>
<dbReference type="RefSeq" id="WP_091532292.1">
    <property type="nucleotide sequence ID" value="NZ_FOOC01000003.1"/>
</dbReference>
<sequence length="153" mass="17077">MHRITAIAALLASTVVHAEAARVDQFKWLAGCWGFDTDNGRYEEMWSAPTGNNIVGVSRRIADGFTREFEFMRIVTSGGGFDYIALPQGENEVRFNSIVADGTRAVFENPDNAFPSRISYEFVPPDALNARIEGQSNGQTMRLNFPMKRRPCP</sequence>
<keyword evidence="4" id="KW-1185">Reference proteome</keyword>
<evidence type="ECO:0000313" key="4">
    <source>
        <dbReference type="Proteomes" id="UP000199771"/>
    </source>
</evidence>
<feature type="chain" id="PRO_5011778752" description="DUF6265 domain-containing protein" evidence="1">
    <location>
        <begin position="19"/>
        <end position="153"/>
    </location>
</feature>
<organism evidence="3 4">
    <name type="scientific">Fontimonas thermophila</name>
    <dbReference type="NCBI Taxonomy" id="1076937"/>
    <lineage>
        <taxon>Bacteria</taxon>
        <taxon>Pseudomonadati</taxon>
        <taxon>Pseudomonadota</taxon>
        <taxon>Gammaproteobacteria</taxon>
        <taxon>Nevskiales</taxon>
        <taxon>Nevskiaceae</taxon>
        <taxon>Fontimonas</taxon>
    </lineage>
</organism>
<name>A0A1I2IBP8_9GAMM</name>
<evidence type="ECO:0000259" key="2">
    <source>
        <dbReference type="Pfam" id="PF19780"/>
    </source>
</evidence>
<dbReference type="Pfam" id="PF19780">
    <property type="entry name" value="DUF6265"/>
    <property type="match status" value="1"/>
</dbReference>
<gene>
    <name evidence="3" type="ORF">SAMN04488120_103205</name>
</gene>